<dbReference type="SMART" id="SM00355">
    <property type="entry name" value="ZnF_C2H2"/>
    <property type="match status" value="2"/>
</dbReference>
<dbReference type="KEGG" id="dha:DEHA2F12694g"/>
<protein>
    <submittedName>
        <fullName evidence="9">DEHA2F12694p</fullName>
    </submittedName>
</protein>
<dbReference type="RefSeq" id="XP_460915.2">
    <property type="nucleotide sequence ID" value="XM_460915.1"/>
</dbReference>
<dbReference type="OMA" id="FCARAFT"/>
<dbReference type="GeneID" id="2904244"/>
<evidence type="ECO:0000313" key="9">
    <source>
        <dbReference type="EMBL" id="CAG89268.2"/>
    </source>
</evidence>
<dbReference type="AlphaFoldDB" id="Q6BLK6"/>
<feature type="domain" description="C2H2-type" evidence="8">
    <location>
        <begin position="7"/>
        <end position="34"/>
    </location>
</feature>
<dbReference type="InterPro" id="IPR036236">
    <property type="entry name" value="Znf_C2H2_sf"/>
</dbReference>
<accession>Q6BLK6</accession>
<dbReference type="PROSITE" id="PS50157">
    <property type="entry name" value="ZINC_FINGER_C2H2_2"/>
    <property type="match status" value="2"/>
</dbReference>
<dbReference type="GO" id="GO:0005634">
    <property type="term" value="C:nucleus"/>
    <property type="evidence" value="ECO:0007669"/>
    <property type="project" value="UniProtKB-SubCell"/>
</dbReference>
<dbReference type="eggNOG" id="KOG1721">
    <property type="taxonomic scope" value="Eukaryota"/>
</dbReference>
<dbReference type="PANTHER" id="PTHR40626:SF34">
    <property type="entry name" value="ZINC FINGER PROTEIN YGR067C"/>
    <property type="match status" value="1"/>
</dbReference>
<dbReference type="OrthoDB" id="654211at2759"/>
<dbReference type="InterPro" id="IPR051059">
    <property type="entry name" value="VerF-like"/>
</dbReference>
<evidence type="ECO:0000313" key="10">
    <source>
        <dbReference type="Proteomes" id="UP000000599"/>
    </source>
</evidence>
<keyword evidence="4 7" id="KW-0863">Zinc-finger</keyword>
<dbReference type="PROSITE" id="PS00028">
    <property type="entry name" value="ZINC_FINGER_C2H2_1"/>
    <property type="match status" value="2"/>
</dbReference>
<evidence type="ECO:0000256" key="4">
    <source>
        <dbReference type="ARBA" id="ARBA00022771"/>
    </source>
</evidence>
<feature type="domain" description="C2H2-type" evidence="8">
    <location>
        <begin position="35"/>
        <end position="58"/>
    </location>
</feature>
<dbReference type="Proteomes" id="UP000000599">
    <property type="component" value="Chromosome F"/>
</dbReference>
<dbReference type="STRING" id="284592.Q6BLK6"/>
<dbReference type="VEuPathDB" id="FungiDB:DEHA2F12694g"/>
<comment type="subcellular location">
    <subcellularLocation>
        <location evidence="1">Nucleus</location>
    </subcellularLocation>
</comment>
<keyword evidence="5" id="KW-0862">Zinc</keyword>
<dbReference type="SUPFAM" id="SSF57667">
    <property type="entry name" value="beta-beta-alpha zinc fingers"/>
    <property type="match status" value="1"/>
</dbReference>
<dbReference type="InParanoid" id="Q6BLK6"/>
<name>Q6BLK6_DEBHA</name>
<dbReference type="GO" id="GO:0000785">
    <property type="term" value="C:chromatin"/>
    <property type="evidence" value="ECO:0007669"/>
    <property type="project" value="TreeGrafter"/>
</dbReference>
<dbReference type="GO" id="GO:0000978">
    <property type="term" value="F:RNA polymerase II cis-regulatory region sequence-specific DNA binding"/>
    <property type="evidence" value="ECO:0007669"/>
    <property type="project" value="InterPro"/>
</dbReference>
<evidence type="ECO:0000256" key="1">
    <source>
        <dbReference type="ARBA" id="ARBA00004123"/>
    </source>
</evidence>
<evidence type="ECO:0000256" key="7">
    <source>
        <dbReference type="PROSITE-ProRule" id="PRU00042"/>
    </source>
</evidence>
<evidence type="ECO:0000256" key="2">
    <source>
        <dbReference type="ARBA" id="ARBA00022723"/>
    </source>
</evidence>
<keyword evidence="10" id="KW-1185">Reference proteome</keyword>
<keyword evidence="3" id="KW-0677">Repeat</keyword>
<proteinExistence type="predicted"/>
<dbReference type="GO" id="GO:0008270">
    <property type="term" value="F:zinc ion binding"/>
    <property type="evidence" value="ECO:0007669"/>
    <property type="project" value="UniProtKB-KW"/>
</dbReference>
<evidence type="ECO:0000256" key="3">
    <source>
        <dbReference type="ARBA" id="ARBA00022737"/>
    </source>
</evidence>
<keyword evidence="2" id="KW-0479">Metal-binding</keyword>
<dbReference type="HOGENOM" id="CLU_007678_1_0_1"/>
<dbReference type="Gene3D" id="3.30.160.60">
    <property type="entry name" value="Classic Zinc Finger"/>
    <property type="match status" value="2"/>
</dbReference>
<dbReference type="GO" id="GO:0000981">
    <property type="term" value="F:DNA-binding transcription factor activity, RNA polymerase II-specific"/>
    <property type="evidence" value="ECO:0007669"/>
    <property type="project" value="InterPro"/>
</dbReference>
<dbReference type="PANTHER" id="PTHR40626">
    <property type="entry name" value="MIP31509P"/>
    <property type="match status" value="1"/>
</dbReference>
<evidence type="ECO:0000256" key="5">
    <source>
        <dbReference type="ARBA" id="ARBA00022833"/>
    </source>
</evidence>
<sequence length="670" mass="76337">MAAEKKYICSFCARAFSRSEHKQRHERSHTNEKPFHCVHCTSAFVRRDLLQRHCKTVHNIAVSKERRHSTGGANGVIGNVNSIGTSGGVGGGGAGGVGGGGMGKTTSNGGSDTNIGVGMGGVPVNRMSTGGVNAAVTIGARQNAITNHGLLLSIAHKVGTILKSDAESEIFVVGYTMLAQDDAPIIPEVLQNLSKFLQFHEIDRIPDFKLCLIYSILSIGHINVGNTAHCIANFHHSWSLLVQKLIPDYNNNNTNPNDQIEILNSLFILSYTHLKYNLNQYKSMDVTCDLNFNYLDDISYIIMSNLSLNSNIINKNMNLFWCIYNLLSLYQINDGPPKFYQLFLQRPISDLNLVDFMNNISQADISSKFIQEIMISTVSNELNYFSRTSKLFIFKSTRALHNSIILIHKIIPETSNIEIYEIFKKNLIIKSPSKFHDILKSYIFNPTETIHWNLLSVLLKEFNLNSMHAFNFKAFINNNLNNSLQTFSNGMLPFFEIENKDINNNLGIVSFPLIFNLRFINFQSVDILKLKGLNFEDRLNLNYLIIEWYVTLVKLLINLWKNNHLIDNCILQCLLYLINDNNSDFQFNTDFFWRVFKKLNYYFETWLSFIKNQYFLVNFKSNLQKFVLNYIQSSLNLMSSSIHETPSVARHNDFMLPPIMPHINPPRTSL</sequence>
<dbReference type="InterPro" id="IPR013087">
    <property type="entry name" value="Znf_C2H2_type"/>
</dbReference>
<reference evidence="9 10" key="1">
    <citation type="journal article" date="2004" name="Nature">
        <title>Genome evolution in yeasts.</title>
        <authorList>
            <consortium name="Genolevures"/>
            <person name="Dujon B."/>
            <person name="Sherman D."/>
            <person name="Fischer G."/>
            <person name="Durrens P."/>
            <person name="Casaregola S."/>
            <person name="Lafontaine I."/>
            <person name="de Montigny J."/>
            <person name="Marck C."/>
            <person name="Neuveglise C."/>
            <person name="Talla E."/>
            <person name="Goffard N."/>
            <person name="Frangeul L."/>
            <person name="Aigle M."/>
            <person name="Anthouard V."/>
            <person name="Babour A."/>
            <person name="Barbe V."/>
            <person name="Barnay S."/>
            <person name="Blanchin S."/>
            <person name="Beckerich J.M."/>
            <person name="Beyne E."/>
            <person name="Bleykasten C."/>
            <person name="Boisrame A."/>
            <person name="Boyer J."/>
            <person name="Cattolico L."/>
            <person name="Confanioleri F."/>
            <person name="de Daruvar A."/>
            <person name="Despons L."/>
            <person name="Fabre E."/>
            <person name="Fairhead C."/>
            <person name="Ferry-Dumazet H."/>
            <person name="Groppi A."/>
            <person name="Hantraye F."/>
            <person name="Hennequin C."/>
            <person name="Jauniaux N."/>
            <person name="Joyet P."/>
            <person name="Kachouri R."/>
            <person name="Kerrest A."/>
            <person name="Koszul R."/>
            <person name="Lemaire M."/>
            <person name="Lesur I."/>
            <person name="Ma L."/>
            <person name="Muller H."/>
            <person name="Nicaud J.M."/>
            <person name="Nikolski M."/>
            <person name="Oztas S."/>
            <person name="Ozier-Kalogeropoulos O."/>
            <person name="Pellenz S."/>
            <person name="Potier S."/>
            <person name="Richard G.F."/>
            <person name="Straub M.L."/>
            <person name="Suleau A."/>
            <person name="Swennene D."/>
            <person name="Tekaia F."/>
            <person name="Wesolowski-Louvel M."/>
            <person name="Westhof E."/>
            <person name="Wirth B."/>
            <person name="Zeniou-Meyer M."/>
            <person name="Zivanovic I."/>
            <person name="Bolotin-Fukuhara M."/>
            <person name="Thierry A."/>
            <person name="Bouchier C."/>
            <person name="Caudron B."/>
            <person name="Scarpelli C."/>
            <person name="Gaillardin C."/>
            <person name="Weissenbach J."/>
            <person name="Wincker P."/>
            <person name="Souciet J.L."/>
        </authorList>
    </citation>
    <scope>NUCLEOTIDE SEQUENCE [LARGE SCALE GENOMIC DNA]</scope>
    <source>
        <strain evidence="10">ATCC 36239 / CBS 767 / BCRC 21394 / JCM 1990 / NBRC 0083 / IGC 2968</strain>
    </source>
</reference>
<evidence type="ECO:0000259" key="8">
    <source>
        <dbReference type="PROSITE" id="PS50157"/>
    </source>
</evidence>
<gene>
    <name evidence="9" type="ordered locus">DEHA2F12694g</name>
</gene>
<organism evidence="9 10">
    <name type="scientific">Debaryomyces hansenii (strain ATCC 36239 / CBS 767 / BCRC 21394 / JCM 1990 / NBRC 0083 / IGC 2968)</name>
    <name type="common">Yeast</name>
    <name type="synonym">Torulaspora hansenii</name>
    <dbReference type="NCBI Taxonomy" id="284592"/>
    <lineage>
        <taxon>Eukaryota</taxon>
        <taxon>Fungi</taxon>
        <taxon>Dikarya</taxon>
        <taxon>Ascomycota</taxon>
        <taxon>Saccharomycotina</taxon>
        <taxon>Pichiomycetes</taxon>
        <taxon>Debaryomycetaceae</taxon>
        <taxon>Debaryomyces</taxon>
    </lineage>
</organism>
<evidence type="ECO:0000256" key="6">
    <source>
        <dbReference type="ARBA" id="ARBA00023242"/>
    </source>
</evidence>
<dbReference type="EMBL" id="CR382138">
    <property type="protein sequence ID" value="CAG89268.2"/>
    <property type="molecule type" value="Genomic_DNA"/>
</dbReference>
<keyword evidence="6" id="KW-0539">Nucleus</keyword>